<proteinExistence type="predicted"/>
<dbReference type="Proteomes" id="UP000183508">
    <property type="component" value="Unassembled WGS sequence"/>
</dbReference>
<keyword evidence="2" id="KW-1185">Reference proteome</keyword>
<organism evidence="1 2">
    <name type="scientific">Alicyclobacillus macrosporangiidus</name>
    <dbReference type="NCBI Taxonomy" id="392015"/>
    <lineage>
        <taxon>Bacteria</taxon>
        <taxon>Bacillati</taxon>
        <taxon>Bacillota</taxon>
        <taxon>Bacilli</taxon>
        <taxon>Bacillales</taxon>
        <taxon>Alicyclobacillaceae</taxon>
        <taxon>Alicyclobacillus</taxon>
    </lineage>
</organism>
<dbReference type="RefSeq" id="WP_074952195.1">
    <property type="nucleotide sequence ID" value="NZ_FPBV01000009.1"/>
</dbReference>
<sequence length="121" mass="13383">MWWRRHRNGGQPPQPDGDAAAEVVVLDEQGVIDACAVYVARRHGCHPQQVQVELVFDPDAHDPFSADARIDRVHPVHLREQDVIDAVAEWVAESSAQAPHQLSVDLQYSESSGITATTVVR</sequence>
<dbReference type="STRING" id="392015.SAMN05421543_109106"/>
<dbReference type="EMBL" id="FPBV01000009">
    <property type="protein sequence ID" value="SFU82861.1"/>
    <property type="molecule type" value="Genomic_DNA"/>
</dbReference>
<evidence type="ECO:0000313" key="1">
    <source>
        <dbReference type="EMBL" id="SFU82861.1"/>
    </source>
</evidence>
<dbReference type="Pfam" id="PF10850">
    <property type="entry name" value="DUF2653"/>
    <property type="match status" value="2"/>
</dbReference>
<name>A0A1I7JCL0_9BACL</name>
<gene>
    <name evidence="1" type="ORF">SAMN05421543_109106</name>
</gene>
<dbReference type="InterPro" id="IPR020516">
    <property type="entry name" value="Uncharacterised_YxcD"/>
</dbReference>
<dbReference type="AlphaFoldDB" id="A0A1I7JCL0"/>
<accession>A0A1I7JCL0</accession>
<reference evidence="2" key="1">
    <citation type="submission" date="2016-10" db="EMBL/GenBank/DDBJ databases">
        <authorList>
            <person name="Varghese N."/>
        </authorList>
    </citation>
    <scope>NUCLEOTIDE SEQUENCE [LARGE SCALE GENOMIC DNA]</scope>
    <source>
        <strain evidence="2">DSM 17980</strain>
    </source>
</reference>
<dbReference type="OrthoDB" id="2360753at2"/>
<evidence type="ECO:0000313" key="2">
    <source>
        <dbReference type="Proteomes" id="UP000183508"/>
    </source>
</evidence>
<protein>
    <submittedName>
        <fullName evidence="1">Uncharacterized protein</fullName>
    </submittedName>
</protein>